<dbReference type="Pfam" id="PF08284">
    <property type="entry name" value="RVP_2"/>
    <property type="match status" value="1"/>
</dbReference>
<protein>
    <submittedName>
        <fullName evidence="1">Uncharacterized protein</fullName>
    </submittedName>
</protein>
<evidence type="ECO:0000313" key="2">
    <source>
        <dbReference type="Proteomes" id="UP000525078"/>
    </source>
</evidence>
<sequence>MKLRLHVGVPSSSHLLTHTKPIISLVIAKLSKPYTPLSTPLNQSRRRSFNTYKKFKKEMNYEAKFVVVEDKDNGMHYYGRGIHSVKEKPSLGNDSNLRMKSCIAISGGSNPLEGKERPRIVAPILGYMELNNRQLANDLIELEMKDHDAALDMDWLSILLKFQNYTLLSSSSCSLPEVYTKSEFTFKFQYSASFLWKLSK</sequence>
<evidence type="ECO:0000313" key="1">
    <source>
        <dbReference type="EMBL" id="KAF4386175.1"/>
    </source>
</evidence>
<dbReference type="Proteomes" id="UP000525078">
    <property type="component" value="Unassembled WGS sequence"/>
</dbReference>
<organism evidence="1 2">
    <name type="scientific">Cannabis sativa</name>
    <name type="common">Hemp</name>
    <name type="synonym">Marijuana</name>
    <dbReference type="NCBI Taxonomy" id="3483"/>
    <lineage>
        <taxon>Eukaryota</taxon>
        <taxon>Viridiplantae</taxon>
        <taxon>Streptophyta</taxon>
        <taxon>Embryophyta</taxon>
        <taxon>Tracheophyta</taxon>
        <taxon>Spermatophyta</taxon>
        <taxon>Magnoliopsida</taxon>
        <taxon>eudicotyledons</taxon>
        <taxon>Gunneridae</taxon>
        <taxon>Pentapetalae</taxon>
        <taxon>rosids</taxon>
        <taxon>fabids</taxon>
        <taxon>Rosales</taxon>
        <taxon>Cannabaceae</taxon>
        <taxon>Cannabis</taxon>
    </lineage>
</organism>
<gene>
    <name evidence="1" type="ORF">F8388_016427</name>
</gene>
<dbReference type="EMBL" id="JAATIP010000043">
    <property type="protein sequence ID" value="KAF4386175.1"/>
    <property type="molecule type" value="Genomic_DNA"/>
</dbReference>
<reference evidence="1 2" key="1">
    <citation type="journal article" date="2020" name="bioRxiv">
        <title>Sequence and annotation of 42 cannabis genomes reveals extensive copy number variation in cannabinoid synthesis and pathogen resistance genes.</title>
        <authorList>
            <person name="Mckernan K.J."/>
            <person name="Helbert Y."/>
            <person name="Kane L.T."/>
            <person name="Ebling H."/>
            <person name="Zhang L."/>
            <person name="Liu B."/>
            <person name="Eaton Z."/>
            <person name="Mclaughlin S."/>
            <person name="Kingan S."/>
            <person name="Baybayan P."/>
            <person name="Concepcion G."/>
            <person name="Jordan M."/>
            <person name="Riva A."/>
            <person name="Barbazuk W."/>
            <person name="Harkins T."/>
        </authorList>
    </citation>
    <scope>NUCLEOTIDE SEQUENCE [LARGE SCALE GENOMIC DNA]</scope>
    <source>
        <strain evidence="2">cv. Jamaican Lion 4</strain>
        <tissue evidence="1">Leaf</tissue>
    </source>
</reference>
<proteinExistence type="predicted"/>
<dbReference type="AlphaFoldDB" id="A0A7J6GTE2"/>
<accession>A0A7J6GTE2</accession>
<name>A0A7J6GTE2_CANSA</name>
<comment type="caution">
    <text evidence="1">The sequence shown here is derived from an EMBL/GenBank/DDBJ whole genome shotgun (WGS) entry which is preliminary data.</text>
</comment>